<dbReference type="RefSeq" id="XP_023694709.1">
    <property type="nucleotide sequence ID" value="XM_023838941.2"/>
</dbReference>
<dbReference type="Ensembl" id="ENSPKIT00000011494.1">
    <property type="protein sequence ID" value="ENSPKIP00000030667.1"/>
    <property type="gene ID" value="ENSPKIG00000011452.1"/>
</dbReference>
<feature type="chain" id="PRO_5017259609" evidence="8">
    <location>
        <begin position="22"/>
        <end position="102"/>
    </location>
</feature>
<dbReference type="GeneTree" id="ENSGT01030000234821"/>
<accession>A0A3B3SIV7</accession>
<dbReference type="GO" id="GO:0006955">
    <property type="term" value="P:immune response"/>
    <property type="evidence" value="ECO:0007669"/>
    <property type="project" value="InterPro"/>
</dbReference>
<dbReference type="STRING" id="1676925.ENSPKIP00000030667"/>
<evidence type="ECO:0000313" key="10">
    <source>
        <dbReference type="Ensembl" id="ENSPKIP00000030667.1"/>
    </source>
</evidence>
<comment type="subcellular location">
    <subcellularLocation>
        <location evidence="1">Secreted</location>
    </subcellularLocation>
</comment>
<evidence type="ECO:0000313" key="11">
    <source>
        <dbReference type="Proteomes" id="UP000261540"/>
    </source>
</evidence>
<dbReference type="SMART" id="SM00199">
    <property type="entry name" value="SCY"/>
    <property type="match status" value="1"/>
</dbReference>
<reference evidence="10" key="2">
    <citation type="submission" date="2025-09" db="UniProtKB">
        <authorList>
            <consortium name="Ensembl"/>
        </authorList>
    </citation>
    <scope>IDENTIFICATION</scope>
</reference>
<dbReference type="GO" id="GO:0006954">
    <property type="term" value="P:inflammatory response"/>
    <property type="evidence" value="ECO:0007669"/>
    <property type="project" value="UniProtKB-KW"/>
</dbReference>
<keyword evidence="3" id="KW-0202">Cytokine</keyword>
<dbReference type="GO" id="GO:0005615">
    <property type="term" value="C:extracellular space"/>
    <property type="evidence" value="ECO:0007669"/>
    <property type="project" value="UniProtKB-KW"/>
</dbReference>
<keyword evidence="11" id="KW-1185">Reference proteome</keyword>
<dbReference type="PANTHER" id="PTHR12015">
    <property type="entry name" value="SMALL INDUCIBLE CYTOKINE A"/>
    <property type="match status" value="1"/>
</dbReference>
<feature type="signal peptide" evidence="8">
    <location>
        <begin position="1"/>
        <end position="21"/>
    </location>
</feature>
<dbReference type="Pfam" id="PF00048">
    <property type="entry name" value="IL8"/>
    <property type="match status" value="1"/>
</dbReference>
<dbReference type="OrthoDB" id="9909116at2759"/>
<dbReference type="PANTHER" id="PTHR12015:SF108">
    <property type="entry name" value="C-C MOTIF CHEMOKINE 20"/>
    <property type="match status" value="1"/>
</dbReference>
<dbReference type="Proteomes" id="UP000261540">
    <property type="component" value="Unplaced"/>
</dbReference>
<evidence type="ECO:0000256" key="8">
    <source>
        <dbReference type="SAM" id="SignalP"/>
    </source>
</evidence>
<evidence type="ECO:0000256" key="1">
    <source>
        <dbReference type="ARBA" id="ARBA00004613"/>
    </source>
</evidence>
<dbReference type="InterPro" id="IPR001811">
    <property type="entry name" value="Chemokine_IL8-like_dom"/>
</dbReference>
<name>A0A3B3SIV7_9TELE</name>
<organism evidence="10 11">
    <name type="scientific">Paramormyrops kingsleyae</name>
    <dbReference type="NCBI Taxonomy" id="1676925"/>
    <lineage>
        <taxon>Eukaryota</taxon>
        <taxon>Metazoa</taxon>
        <taxon>Chordata</taxon>
        <taxon>Craniata</taxon>
        <taxon>Vertebrata</taxon>
        <taxon>Euteleostomi</taxon>
        <taxon>Actinopterygii</taxon>
        <taxon>Neopterygii</taxon>
        <taxon>Teleostei</taxon>
        <taxon>Osteoglossocephala</taxon>
        <taxon>Osteoglossomorpha</taxon>
        <taxon>Osteoglossiformes</taxon>
        <taxon>Mormyridae</taxon>
        <taxon>Paramormyrops</taxon>
    </lineage>
</organism>
<keyword evidence="4" id="KW-0964">Secreted</keyword>
<evidence type="ECO:0000256" key="7">
    <source>
        <dbReference type="ARBA" id="ARBA00023198"/>
    </source>
</evidence>
<dbReference type="FunFam" id="2.40.50.40:FF:000012">
    <property type="entry name" value="C-C motif chemokine"/>
    <property type="match status" value="1"/>
</dbReference>
<dbReference type="InterPro" id="IPR036048">
    <property type="entry name" value="Interleukin_8-like_sf"/>
</dbReference>
<evidence type="ECO:0000256" key="3">
    <source>
        <dbReference type="ARBA" id="ARBA00022514"/>
    </source>
</evidence>
<feature type="domain" description="Chemokine interleukin-8-like" evidence="9">
    <location>
        <begin position="26"/>
        <end position="88"/>
    </location>
</feature>
<evidence type="ECO:0000256" key="5">
    <source>
        <dbReference type="ARBA" id="ARBA00022729"/>
    </source>
</evidence>
<dbReference type="KEGG" id="pki:111857784"/>
<dbReference type="GO" id="GO:0008009">
    <property type="term" value="F:chemokine activity"/>
    <property type="evidence" value="ECO:0007669"/>
    <property type="project" value="InterPro"/>
</dbReference>
<evidence type="ECO:0000256" key="2">
    <source>
        <dbReference type="ARBA" id="ARBA00022500"/>
    </source>
</evidence>
<keyword evidence="5 8" id="KW-0732">Signal</keyword>
<evidence type="ECO:0000259" key="9">
    <source>
        <dbReference type="SMART" id="SM00199"/>
    </source>
</evidence>
<proteinExistence type="predicted"/>
<evidence type="ECO:0000256" key="6">
    <source>
        <dbReference type="ARBA" id="ARBA00023157"/>
    </source>
</evidence>
<dbReference type="SUPFAM" id="SSF54117">
    <property type="entry name" value="Interleukin 8-like chemokines"/>
    <property type="match status" value="1"/>
</dbReference>
<keyword evidence="2" id="KW-0145">Chemotaxis</keyword>
<dbReference type="AlphaFoldDB" id="A0A3B3SIV7"/>
<dbReference type="GeneID" id="111857784"/>
<reference evidence="10" key="1">
    <citation type="submission" date="2025-08" db="UniProtKB">
        <authorList>
            <consortium name="Ensembl"/>
        </authorList>
    </citation>
    <scope>IDENTIFICATION</scope>
</reference>
<dbReference type="InterPro" id="IPR039809">
    <property type="entry name" value="Chemokine_b/g/d"/>
</dbReference>
<evidence type="ECO:0000256" key="4">
    <source>
        <dbReference type="ARBA" id="ARBA00022525"/>
    </source>
</evidence>
<dbReference type="Gene3D" id="2.40.50.40">
    <property type="match status" value="1"/>
</dbReference>
<keyword evidence="7" id="KW-0395">Inflammatory response</keyword>
<sequence>MAFRLIALLCLASVLCSYSEANADAAVDCCLTTKNKEIPNRIVKSFKIQTVEGGCMISATVFTTKRGFKLCAPPAHESHWVEKLIKKLQKKNGKSKRTARGA</sequence>
<keyword evidence="6" id="KW-1015">Disulfide bond</keyword>
<protein>
    <submittedName>
        <fullName evidence="10">C-C motif chemokine 19-like</fullName>
    </submittedName>
</protein>